<sequence length="124" mass="13917">MTAQPVEPTLDDRVEAVLEAFCTAYRSDFGKDSDSYHLCLKPVTQADLVNAIATNLGVIISDAKITEILSEVYELHQIDGRCLLFEGEEYDPGDAGYGYALSDREESHRRFIRCLIREQAEKGK</sequence>
<proteinExistence type="predicted"/>
<organism evidence="1 2">
    <name type="scientific">Glutamicibacter arilaitensis</name>
    <dbReference type="NCBI Taxonomy" id="256701"/>
    <lineage>
        <taxon>Bacteria</taxon>
        <taxon>Bacillati</taxon>
        <taxon>Actinomycetota</taxon>
        <taxon>Actinomycetes</taxon>
        <taxon>Micrococcales</taxon>
        <taxon>Micrococcaceae</taxon>
        <taxon>Glutamicibacter</taxon>
    </lineage>
</organism>
<comment type="caution">
    <text evidence="1">The sequence shown here is derived from an EMBL/GenBank/DDBJ whole genome shotgun (WGS) entry which is preliminary data.</text>
</comment>
<dbReference type="Proteomes" id="UP000297638">
    <property type="component" value="Unassembled WGS sequence"/>
</dbReference>
<reference evidence="1 2" key="1">
    <citation type="submission" date="2019-03" db="EMBL/GenBank/DDBJ databases">
        <title>Glutamicibacter sp. LJH19 genome.</title>
        <authorList>
            <person name="Sinai Borker S."/>
            <person name="Kumar R."/>
        </authorList>
    </citation>
    <scope>NUCLEOTIDE SEQUENCE [LARGE SCALE GENOMIC DNA]</scope>
    <source>
        <strain evidence="1 2">LJH19</strain>
    </source>
</reference>
<dbReference type="AlphaFoldDB" id="A0A4Y8TZU3"/>
<evidence type="ECO:0000313" key="2">
    <source>
        <dbReference type="Proteomes" id="UP000297638"/>
    </source>
</evidence>
<protein>
    <submittedName>
        <fullName evidence="1">Uncharacterized protein</fullName>
    </submittedName>
</protein>
<name>A0A4Y8TZU3_9MICC</name>
<gene>
    <name evidence="1" type="ORF">EXY26_09990</name>
</gene>
<dbReference type="RefSeq" id="WP_134780239.1">
    <property type="nucleotide sequence ID" value="NZ_SPDS01000001.1"/>
</dbReference>
<evidence type="ECO:0000313" key="1">
    <source>
        <dbReference type="EMBL" id="TFH57302.1"/>
    </source>
</evidence>
<dbReference type="EMBL" id="SPDS01000001">
    <property type="protein sequence ID" value="TFH57302.1"/>
    <property type="molecule type" value="Genomic_DNA"/>
</dbReference>
<accession>A0A4Y8TZU3</accession>